<sequence>MDTPVAVAAPSAWQGATLKERDWLVPVHPPLLGQAPGGATGDVSPGRDGADPVARAAQCLRHGPGLAVVRGLGLDTLTDDECVKVCRRFMAPLGNVRPVDPDHPGDSLMTAAAPVPTPPAYAHRPEVDLALHTDRARFPGPPRLLGMLCIRPARHGGESVLVSGHTVHNTLLRYRPDVLPGLYRDFHFGHEPGFERTYPVFRRSAGRLHMQYSRSWITRGHQEHGTPLSTAQVAALDAFDEVLADPRMALRVQLRRGDLLLVDNMTILHGRTAFVDAPPPYAGRCLARVWAD</sequence>
<dbReference type="InterPro" id="IPR003819">
    <property type="entry name" value="TauD/TfdA-like"/>
</dbReference>
<dbReference type="Pfam" id="PF02668">
    <property type="entry name" value="TauD"/>
    <property type="match status" value="1"/>
</dbReference>
<evidence type="ECO:0000256" key="5">
    <source>
        <dbReference type="SAM" id="MobiDB-lite"/>
    </source>
</evidence>
<dbReference type="InterPro" id="IPR050411">
    <property type="entry name" value="AlphaKG_dependent_hydroxylases"/>
</dbReference>
<comment type="cofactor">
    <cofactor evidence="1">
        <name>Fe(2+)</name>
        <dbReference type="ChEBI" id="CHEBI:29033"/>
    </cofactor>
</comment>
<reference evidence="7" key="1">
    <citation type="submission" date="2014-09" db="EMBL/GenBank/DDBJ databases">
        <title>Characterization of two new jenamidines and their biosynthetic pathway from Streptomyces sp. MA37.</title>
        <authorList>
            <person name="Yi Y."/>
            <person name="Hai D."/>
            <person name="Sheng H."/>
        </authorList>
    </citation>
    <scope>NUCLEOTIDE SEQUENCE</scope>
    <source>
        <strain evidence="7">MA37</strain>
    </source>
</reference>
<evidence type="ECO:0000259" key="6">
    <source>
        <dbReference type="Pfam" id="PF02668"/>
    </source>
</evidence>
<dbReference type="PANTHER" id="PTHR10696:SF56">
    <property type="entry name" value="TAUD_TFDA-LIKE DOMAIN-CONTAINING PROTEIN"/>
    <property type="match status" value="1"/>
</dbReference>
<dbReference type="EMBL" id="KM514925">
    <property type="protein sequence ID" value="AIZ66888.1"/>
    <property type="molecule type" value="Genomic_DNA"/>
</dbReference>
<evidence type="ECO:0000256" key="1">
    <source>
        <dbReference type="ARBA" id="ARBA00001954"/>
    </source>
</evidence>
<dbReference type="SUPFAM" id="SSF51197">
    <property type="entry name" value="Clavaminate synthase-like"/>
    <property type="match status" value="1"/>
</dbReference>
<dbReference type="AlphaFoldDB" id="A0A0U1XU21"/>
<evidence type="ECO:0000256" key="3">
    <source>
        <dbReference type="ARBA" id="ARBA00023004"/>
    </source>
</evidence>
<protein>
    <submittedName>
        <fullName evidence="7">Putative taurine catabolism dioxygenase</fullName>
    </submittedName>
</protein>
<keyword evidence="3" id="KW-0408">Iron</keyword>
<feature type="region of interest" description="Disordered" evidence="5">
    <location>
        <begin position="30"/>
        <end position="51"/>
    </location>
</feature>
<dbReference type="GO" id="GO:0051213">
    <property type="term" value="F:dioxygenase activity"/>
    <property type="evidence" value="ECO:0007669"/>
    <property type="project" value="UniProtKB-KW"/>
</dbReference>
<accession>A0A0U1XU21</accession>
<name>A0A0U1XU21_9ACTN</name>
<evidence type="ECO:0000256" key="4">
    <source>
        <dbReference type="ARBA" id="ARBA00023194"/>
    </source>
</evidence>
<dbReference type="Gene3D" id="3.60.130.10">
    <property type="entry name" value="Clavaminate synthase-like"/>
    <property type="match status" value="1"/>
</dbReference>
<organism evidence="7">
    <name type="scientific">Streptomyces sp. MA37</name>
    <dbReference type="NCBI Taxonomy" id="1400207"/>
    <lineage>
        <taxon>Bacteria</taxon>
        <taxon>Bacillati</taxon>
        <taxon>Actinomycetota</taxon>
        <taxon>Actinomycetes</taxon>
        <taxon>Kitasatosporales</taxon>
        <taxon>Streptomycetaceae</taxon>
        <taxon>Streptomyces</taxon>
    </lineage>
</organism>
<dbReference type="GO" id="GO:0017000">
    <property type="term" value="P:antibiotic biosynthetic process"/>
    <property type="evidence" value="ECO:0007669"/>
    <property type="project" value="UniProtKB-KW"/>
</dbReference>
<keyword evidence="7" id="KW-0223">Dioxygenase</keyword>
<dbReference type="InterPro" id="IPR042098">
    <property type="entry name" value="TauD-like_sf"/>
</dbReference>
<feature type="domain" description="TauD/TfdA-like" evidence="6">
    <location>
        <begin position="54"/>
        <end position="290"/>
    </location>
</feature>
<proteinExistence type="predicted"/>
<evidence type="ECO:0000313" key="7">
    <source>
        <dbReference type="EMBL" id="AIZ66888.1"/>
    </source>
</evidence>
<dbReference type="PANTHER" id="PTHR10696">
    <property type="entry name" value="GAMMA-BUTYROBETAINE HYDROXYLASE-RELATED"/>
    <property type="match status" value="1"/>
</dbReference>
<keyword evidence="2" id="KW-0560">Oxidoreductase</keyword>
<evidence type="ECO:0000256" key="2">
    <source>
        <dbReference type="ARBA" id="ARBA00023002"/>
    </source>
</evidence>
<keyword evidence="4" id="KW-0045">Antibiotic biosynthesis</keyword>